<dbReference type="EMBL" id="JAMPLM010000003">
    <property type="protein sequence ID" value="MEP1057853.1"/>
    <property type="molecule type" value="Genomic_DNA"/>
</dbReference>
<dbReference type="Pfam" id="PF00805">
    <property type="entry name" value="Pentapeptide"/>
    <property type="match status" value="5"/>
</dbReference>
<dbReference type="Proteomes" id="UP001476950">
    <property type="component" value="Unassembled WGS sequence"/>
</dbReference>
<evidence type="ECO:0000313" key="2">
    <source>
        <dbReference type="EMBL" id="MEP1057853.1"/>
    </source>
</evidence>
<reference evidence="2 3" key="1">
    <citation type="submission" date="2022-04" db="EMBL/GenBank/DDBJ databases">
        <title>Positive selection, recombination, and allopatry shape intraspecific diversity of widespread and dominant cyanobacteria.</title>
        <authorList>
            <person name="Wei J."/>
            <person name="Shu W."/>
            <person name="Hu C."/>
        </authorList>
    </citation>
    <scope>NUCLEOTIDE SEQUENCE [LARGE SCALE GENOMIC DNA]</scope>
    <source>
        <strain evidence="2 3">AS-A4</strain>
    </source>
</reference>
<dbReference type="PANTHER" id="PTHR47485">
    <property type="entry name" value="THYLAKOID LUMENAL 17.4 KDA PROTEIN, CHLOROPLASTIC"/>
    <property type="match status" value="1"/>
</dbReference>
<protein>
    <submittedName>
        <fullName evidence="2">Pentapeptide repeat-containing protein</fullName>
    </submittedName>
</protein>
<dbReference type="InterPro" id="IPR001646">
    <property type="entry name" value="5peptide_repeat"/>
</dbReference>
<evidence type="ECO:0000256" key="1">
    <source>
        <dbReference type="ARBA" id="ARBA00022737"/>
    </source>
</evidence>
<organism evidence="2 3">
    <name type="scientific">Stenomitos frigidus AS-A4</name>
    <dbReference type="NCBI Taxonomy" id="2933935"/>
    <lineage>
        <taxon>Bacteria</taxon>
        <taxon>Bacillati</taxon>
        <taxon>Cyanobacteriota</taxon>
        <taxon>Cyanophyceae</taxon>
        <taxon>Leptolyngbyales</taxon>
        <taxon>Leptolyngbyaceae</taxon>
        <taxon>Stenomitos</taxon>
    </lineage>
</organism>
<accession>A0ABV0KFM8</accession>
<name>A0ABV0KFM8_9CYAN</name>
<dbReference type="PANTHER" id="PTHR47485:SF1">
    <property type="entry name" value="THYLAKOID LUMENAL 17.4 KDA PROTEIN, CHLOROPLASTIC"/>
    <property type="match status" value="1"/>
</dbReference>
<comment type="caution">
    <text evidence="2">The sequence shown here is derived from an EMBL/GenBank/DDBJ whole genome shotgun (WGS) entry which is preliminary data.</text>
</comment>
<sequence>MQYRDCHPASKVNMQVQDLLERYQNGERNFAQIDLSSANLSGVNLRDADLTGANLTGANLSWAFLSRANLTGACLRRADLRSASLNNAVLNQTILSGANLGKADLRMAQLEAADLSWAVLQEADLSGANLQAAKLDQVNLERAKLSNSCLAAAELMEANLRRANLTSATLDRANLREAHLEEANLREASLIGANLIEANLNGVYLRQANLTEADLHRVVLTGADMSEAILTNADLSRSNLAGAYLLKASMSKAQLLRANLQDVYLLRADLNGANLRGADLRRADLSGAYLSDTSLSEADLSDAYLLESHLIRTNLDGAQMTGCCIANWHLENTDCSRINCRYVFTGFDYTTKSPADRYPVGRDLEAGELERHYQQDNAVVEVYLTEPPNWEALAFTLAQLDLEENALGLTIKAYKPSDDNYLIQLKATRPVNAKALTRRIFQVYPKILQQLLTHRTEILSLLAIAPQTKQSDVALEPASQVNRAAPEVPSHDRRIRLYQEVVRQIQHIMMNQAPDQFVQSVQQLLDYLNHQGIATEAIQKKVISQVITQRAKQDKSFCDHIQRWEKTAPDVARSSAVGQAMRFAIAQMWADTKQN</sequence>
<dbReference type="RefSeq" id="WP_347240869.1">
    <property type="nucleotide sequence ID" value="NZ_JAMPLM010000003.1"/>
</dbReference>
<proteinExistence type="predicted"/>
<dbReference type="SUPFAM" id="SSF141571">
    <property type="entry name" value="Pentapeptide repeat-like"/>
    <property type="match status" value="2"/>
</dbReference>
<keyword evidence="3" id="KW-1185">Reference proteome</keyword>
<dbReference type="Gene3D" id="2.160.20.80">
    <property type="entry name" value="E3 ubiquitin-protein ligase SopA"/>
    <property type="match status" value="2"/>
</dbReference>
<keyword evidence="1" id="KW-0677">Repeat</keyword>
<evidence type="ECO:0000313" key="3">
    <source>
        <dbReference type="Proteomes" id="UP001476950"/>
    </source>
</evidence>
<gene>
    <name evidence="2" type="ORF">NDI38_05335</name>
</gene>